<dbReference type="InParanoid" id="B3RMB1"/>
<evidence type="ECO:0000259" key="6">
    <source>
        <dbReference type="PROSITE" id="PS50850"/>
    </source>
</evidence>
<proteinExistence type="predicted"/>
<dbReference type="FunCoup" id="B3RMB1">
    <property type="interactions" value="232"/>
</dbReference>
<dbReference type="PhylomeDB" id="B3RMB1"/>
<dbReference type="KEGG" id="tad:TRIADDRAFT_53884"/>
<evidence type="ECO:0000313" key="8">
    <source>
        <dbReference type="Proteomes" id="UP000009022"/>
    </source>
</evidence>
<feature type="transmembrane region" description="Helical" evidence="5">
    <location>
        <begin position="176"/>
        <end position="195"/>
    </location>
</feature>
<evidence type="ECO:0000256" key="5">
    <source>
        <dbReference type="SAM" id="Phobius"/>
    </source>
</evidence>
<dbReference type="GO" id="GO:0016020">
    <property type="term" value="C:membrane"/>
    <property type="evidence" value="ECO:0000318"/>
    <property type="project" value="GO_Central"/>
</dbReference>
<feature type="domain" description="Major facilitator superfamily (MFS) profile" evidence="6">
    <location>
        <begin position="39"/>
        <end position="460"/>
    </location>
</feature>
<feature type="transmembrane region" description="Helical" evidence="5">
    <location>
        <begin position="79"/>
        <end position="98"/>
    </location>
</feature>
<gene>
    <name evidence="7" type="ORF">TRIADDRAFT_53884</name>
</gene>
<dbReference type="InterPro" id="IPR011701">
    <property type="entry name" value="MFS"/>
</dbReference>
<dbReference type="PANTHER" id="PTHR23507:SF1">
    <property type="entry name" value="FI18259P1-RELATED"/>
    <property type="match status" value="1"/>
</dbReference>
<feature type="transmembrane region" description="Helical" evidence="5">
    <location>
        <begin position="138"/>
        <end position="164"/>
    </location>
</feature>
<feature type="transmembrane region" description="Helical" evidence="5">
    <location>
        <begin position="432"/>
        <end position="455"/>
    </location>
</feature>
<comment type="subcellular location">
    <subcellularLocation>
        <location evidence="1">Membrane</location>
        <topology evidence="1">Multi-pass membrane protein</topology>
    </subcellularLocation>
</comment>
<evidence type="ECO:0000256" key="4">
    <source>
        <dbReference type="ARBA" id="ARBA00023136"/>
    </source>
</evidence>
<feature type="transmembrane region" description="Helical" evidence="5">
    <location>
        <begin position="346"/>
        <end position="363"/>
    </location>
</feature>
<feature type="transmembrane region" description="Helical" evidence="5">
    <location>
        <begin position="207"/>
        <end position="225"/>
    </location>
</feature>
<feature type="transmembrane region" description="Helical" evidence="5">
    <location>
        <begin position="110"/>
        <end position="132"/>
    </location>
</feature>
<protein>
    <recommendedName>
        <fullName evidence="6">Major facilitator superfamily (MFS) profile domain-containing protein</fullName>
    </recommendedName>
</protein>
<accession>B3RMB1</accession>
<keyword evidence="8" id="KW-1185">Reference proteome</keyword>
<dbReference type="InterPro" id="IPR036259">
    <property type="entry name" value="MFS_trans_sf"/>
</dbReference>
<sequence length="483" mass="53637">MAVERSNWLSTLAKIPRSITVEPVLFLFMFCQFSEYALVMFLIRRKVCLNYLPLSICSNSSIRLDNTTENSIESQTSTYIFYLNLSFIIPSVCASIILGNLSDKLGRKVVMILPCIGAGIKNVIFLINAYLIDKPVPYMYIGSAISGFFGNYPTLLMAVFSYISDISHGDTRSSRIGILESMTFIGGSMANFISGRWLDTAGFLPPFWANVIIYFCLILYIIFVITESYRPTDPNDNQQVDTPDQNRCSTFFSMRNFQASYKVIIKPRVGHLRIHLILLVAIFFLNVIIFNAFNNIIYVYLKHPPLSLTPTSIGDIVALKLCLNGIAAIIVMPILSKILHFNDTSLIMIGVLSSTASWLYIGFIRSPSIVFIGSIIDGLTGMAIPSCRAMLSKIVNQDELGKMFGFISATEVLTSLLASAIANGIYSATVRTAITTVFITMASLTIIPLALTSIIHVDRRRQRSTSFYVHINDDHIAANGVNS</sequence>
<dbReference type="PANTHER" id="PTHR23507">
    <property type="entry name" value="ZGC:174356"/>
    <property type="match status" value="1"/>
</dbReference>
<keyword evidence="3 5" id="KW-1133">Transmembrane helix</keyword>
<dbReference type="PROSITE" id="PS50850">
    <property type="entry name" value="MFS"/>
    <property type="match status" value="1"/>
</dbReference>
<keyword evidence="4 5" id="KW-0472">Membrane</keyword>
<feature type="transmembrane region" description="Helical" evidence="5">
    <location>
        <begin position="24"/>
        <end position="43"/>
    </location>
</feature>
<dbReference type="AlphaFoldDB" id="B3RMB1"/>
<evidence type="ECO:0000313" key="7">
    <source>
        <dbReference type="EMBL" id="EDV28334.1"/>
    </source>
</evidence>
<dbReference type="RefSeq" id="XP_002110168.1">
    <property type="nucleotide sequence ID" value="XM_002110132.1"/>
</dbReference>
<name>B3RMB1_TRIAD</name>
<evidence type="ECO:0000256" key="2">
    <source>
        <dbReference type="ARBA" id="ARBA00022692"/>
    </source>
</evidence>
<dbReference type="eggNOG" id="KOG2816">
    <property type="taxonomic scope" value="Eukaryota"/>
</dbReference>
<evidence type="ECO:0000256" key="1">
    <source>
        <dbReference type="ARBA" id="ARBA00004141"/>
    </source>
</evidence>
<dbReference type="GO" id="GO:0055085">
    <property type="term" value="P:transmembrane transport"/>
    <property type="evidence" value="ECO:0000318"/>
    <property type="project" value="GO_Central"/>
</dbReference>
<dbReference type="EMBL" id="DS985242">
    <property type="protein sequence ID" value="EDV28334.1"/>
    <property type="molecule type" value="Genomic_DNA"/>
</dbReference>
<dbReference type="OrthoDB" id="3026777at2759"/>
<evidence type="ECO:0000256" key="3">
    <source>
        <dbReference type="ARBA" id="ARBA00022989"/>
    </source>
</evidence>
<dbReference type="GeneID" id="6750869"/>
<organism evidence="7 8">
    <name type="scientific">Trichoplax adhaerens</name>
    <name type="common">Trichoplax reptans</name>
    <dbReference type="NCBI Taxonomy" id="10228"/>
    <lineage>
        <taxon>Eukaryota</taxon>
        <taxon>Metazoa</taxon>
        <taxon>Placozoa</taxon>
        <taxon>Uniplacotomia</taxon>
        <taxon>Trichoplacea</taxon>
        <taxon>Trichoplacidae</taxon>
        <taxon>Trichoplax</taxon>
    </lineage>
</organism>
<dbReference type="Gene3D" id="1.20.1250.20">
    <property type="entry name" value="MFS general substrate transporter like domains"/>
    <property type="match status" value="1"/>
</dbReference>
<feature type="transmembrane region" description="Helical" evidence="5">
    <location>
        <begin position="313"/>
        <end position="334"/>
    </location>
</feature>
<dbReference type="SUPFAM" id="SSF103473">
    <property type="entry name" value="MFS general substrate transporter"/>
    <property type="match status" value="1"/>
</dbReference>
<dbReference type="InterPro" id="IPR020846">
    <property type="entry name" value="MFS_dom"/>
</dbReference>
<feature type="transmembrane region" description="Helical" evidence="5">
    <location>
        <begin position="276"/>
        <end position="301"/>
    </location>
</feature>
<dbReference type="CTD" id="6750869"/>
<keyword evidence="2 5" id="KW-0812">Transmembrane</keyword>
<feature type="transmembrane region" description="Helical" evidence="5">
    <location>
        <begin position="369"/>
        <end position="391"/>
    </location>
</feature>
<dbReference type="HOGENOM" id="CLU_028365_5_0_1"/>
<dbReference type="Proteomes" id="UP000009022">
    <property type="component" value="Unassembled WGS sequence"/>
</dbReference>
<dbReference type="Pfam" id="PF07690">
    <property type="entry name" value="MFS_1"/>
    <property type="match status" value="1"/>
</dbReference>
<feature type="transmembrane region" description="Helical" evidence="5">
    <location>
        <begin position="403"/>
        <end position="426"/>
    </location>
</feature>
<reference evidence="7 8" key="1">
    <citation type="journal article" date="2008" name="Nature">
        <title>The Trichoplax genome and the nature of placozoans.</title>
        <authorList>
            <person name="Srivastava M."/>
            <person name="Begovic E."/>
            <person name="Chapman J."/>
            <person name="Putnam N.H."/>
            <person name="Hellsten U."/>
            <person name="Kawashima T."/>
            <person name="Kuo A."/>
            <person name="Mitros T."/>
            <person name="Salamov A."/>
            <person name="Carpenter M.L."/>
            <person name="Signorovitch A.Y."/>
            <person name="Moreno M.A."/>
            <person name="Kamm K."/>
            <person name="Grimwood J."/>
            <person name="Schmutz J."/>
            <person name="Shapiro H."/>
            <person name="Grigoriev I.V."/>
            <person name="Buss L.W."/>
            <person name="Schierwater B."/>
            <person name="Dellaporta S.L."/>
            <person name="Rokhsar D.S."/>
        </authorList>
    </citation>
    <scope>NUCLEOTIDE SEQUENCE [LARGE SCALE GENOMIC DNA]</scope>
    <source>
        <strain evidence="7 8">Grell-BS-1999</strain>
    </source>
</reference>
<dbReference type="OMA" id="YAYCSAT"/>
<dbReference type="GO" id="GO:0022857">
    <property type="term" value="F:transmembrane transporter activity"/>
    <property type="evidence" value="ECO:0000318"/>
    <property type="project" value="GO_Central"/>
</dbReference>